<dbReference type="InterPro" id="IPR035911">
    <property type="entry name" value="MurE/MurF_N"/>
</dbReference>
<organism evidence="15 16">
    <name type="scientific">Paenibacillus ferrarius</name>
    <dbReference type="NCBI Taxonomy" id="1469647"/>
    <lineage>
        <taxon>Bacteria</taxon>
        <taxon>Bacillati</taxon>
        <taxon>Bacillota</taxon>
        <taxon>Bacilli</taxon>
        <taxon>Bacillales</taxon>
        <taxon>Paenibacillaceae</taxon>
        <taxon>Paenibacillus</taxon>
    </lineage>
</organism>
<keyword evidence="8 10" id="KW-0131">Cell cycle</keyword>
<comment type="function">
    <text evidence="10 11">Involved in cell wall formation. Catalyzes the final step in the synthesis of UDP-N-acetylmuramoyl-pentapeptide, the precursor of murein.</text>
</comment>
<dbReference type="GO" id="GO:0005737">
    <property type="term" value="C:cytoplasm"/>
    <property type="evidence" value="ECO:0007669"/>
    <property type="project" value="UniProtKB-SubCell"/>
</dbReference>
<dbReference type="Pfam" id="PF02875">
    <property type="entry name" value="Mur_ligase_C"/>
    <property type="match status" value="1"/>
</dbReference>
<comment type="caution">
    <text evidence="15">The sequence shown here is derived from an EMBL/GenBank/DDBJ whole genome shotgun (WGS) entry which is preliminary data.</text>
</comment>
<protein>
    <recommendedName>
        <fullName evidence="10 11">UDP-N-acetylmuramoyl-tripeptide--D-alanyl-D-alanine ligase</fullName>
        <ecNumber evidence="10 11">6.3.2.10</ecNumber>
    </recommendedName>
    <alternativeName>
        <fullName evidence="10">D-alanyl-D-alanine-adding enzyme</fullName>
    </alternativeName>
</protein>
<keyword evidence="2 10" id="KW-0436">Ligase</keyword>
<dbReference type="SUPFAM" id="SSF53623">
    <property type="entry name" value="MurD-like peptide ligases, catalytic domain"/>
    <property type="match status" value="1"/>
</dbReference>
<name>A0A1V4H8N0_9BACL</name>
<dbReference type="GO" id="GO:0051301">
    <property type="term" value="P:cell division"/>
    <property type="evidence" value="ECO:0007669"/>
    <property type="project" value="UniProtKB-KW"/>
</dbReference>
<keyword evidence="16" id="KW-1185">Reference proteome</keyword>
<gene>
    <name evidence="10" type="primary">murF</name>
    <name evidence="15" type="ORF">BC351_09940</name>
</gene>
<evidence type="ECO:0000256" key="5">
    <source>
        <dbReference type="ARBA" id="ARBA00022840"/>
    </source>
</evidence>
<dbReference type="EC" id="6.3.2.10" evidence="10 11"/>
<evidence type="ECO:0000256" key="2">
    <source>
        <dbReference type="ARBA" id="ARBA00022598"/>
    </source>
</evidence>
<evidence type="ECO:0000259" key="12">
    <source>
        <dbReference type="Pfam" id="PF01225"/>
    </source>
</evidence>
<dbReference type="HAMAP" id="MF_02019">
    <property type="entry name" value="MurF"/>
    <property type="match status" value="1"/>
</dbReference>
<dbReference type="Pfam" id="PF08245">
    <property type="entry name" value="Mur_ligase_M"/>
    <property type="match status" value="1"/>
</dbReference>
<dbReference type="AlphaFoldDB" id="A0A1V4H8N0"/>
<evidence type="ECO:0000313" key="16">
    <source>
        <dbReference type="Proteomes" id="UP000190626"/>
    </source>
</evidence>
<dbReference type="EMBL" id="MBTG01000056">
    <property type="protein sequence ID" value="OPH47513.1"/>
    <property type="molecule type" value="Genomic_DNA"/>
</dbReference>
<dbReference type="UniPathway" id="UPA00219"/>
<feature type="domain" description="Mur ligase central" evidence="14">
    <location>
        <begin position="110"/>
        <end position="304"/>
    </location>
</feature>
<dbReference type="GO" id="GO:0009252">
    <property type="term" value="P:peptidoglycan biosynthetic process"/>
    <property type="evidence" value="ECO:0007669"/>
    <property type="project" value="UniProtKB-UniRule"/>
</dbReference>
<evidence type="ECO:0000256" key="10">
    <source>
        <dbReference type="HAMAP-Rule" id="MF_02019"/>
    </source>
</evidence>
<comment type="catalytic activity">
    <reaction evidence="10 11">
        <text>D-alanyl-D-alanine + UDP-N-acetyl-alpha-D-muramoyl-L-alanyl-gamma-D-glutamyl-meso-2,6-diaminopimelate + ATP = UDP-N-acetyl-alpha-D-muramoyl-L-alanyl-gamma-D-glutamyl-meso-2,6-diaminopimeloyl-D-alanyl-D-alanine + ADP + phosphate + H(+)</text>
        <dbReference type="Rhea" id="RHEA:28374"/>
        <dbReference type="ChEBI" id="CHEBI:15378"/>
        <dbReference type="ChEBI" id="CHEBI:30616"/>
        <dbReference type="ChEBI" id="CHEBI:43474"/>
        <dbReference type="ChEBI" id="CHEBI:57822"/>
        <dbReference type="ChEBI" id="CHEBI:61386"/>
        <dbReference type="ChEBI" id="CHEBI:83905"/>
        <dbReference type="ChEBI" id="CHEBI:456216"/>
        <dbReference type="EC" id="6.3.2.10"/>
    </reaction>
</comment>
<comment type="similarity">
    <text evidence="10">Belongs to the MurCDEF family. MurF subfamily.</text>
</comment>
<dbReference type="RefSeq" id="WP_079420036.1">
    <property type="nucleotide sequence ID" value="NZ_MBTG01000056.1"/>
</dbReference>
<keyword evidence="7 10" id="KW-0573">Peptidoglycan synthesis</keyword>
<dbReference type="InterPro" id="IPR036565">
    <property type="entry name" value="Mur-like_cat_sf"/>
</dbReference>
<dbReference type="SUPFAM" id="SSF53244">
    <property type="entry name" value="MurD-like peptide ligases, peptide-binding domain"/>
    <property type="match status" value="1"/>
</dbReference>
<feature type="domain" description="Mur ligase C-terminal" evidence="13">
    <location>
        <begin position="328"/>
        <end position="453"/>
    </location>
</feature>
<dbReference type="InterPro" id="IPR004101">
    <property type="entry name" value="Mur_ligase_C"/>
</dbReference>
<evidence type="ECO:0000256" key="1">
    <source>
        <dbReference type="ARBA" id="ARBA00022490"/>
    </source>
</evidence>
<dbReference type="GO" id="GO:0008360">
    <property type="term" value="P:regulation of cell shape"/>
    <property type="evidence" value="ECO:0007669"/>
    <property type="project" value="UniProtKB-KW"/>
</dbReference>
<comment type="pathway">
    <text evidence="10 11">Cell wall biogenesis; peptidoglycan biosynthesis.</text>
</comment>
<dbReference type="Gene3D" id="3.40.1390.10">
    <property type="entry name" value="MurE/MurF, N-terminal domain"/>
    <property type="match status" value="1"/>
</dbReference>
<evidence type="ECO:0000256" key="4">
    <source>
        <dbReference type="ARBA" id="ARBA00022741"/>
    </source>
</evidence>
<keyword evidence="9 10" id="KW-0961">Cell wall biogenesis/degradation</keyword>
<dbReference type="InterPro" id="IPR005863">
    <property type="entry name" value="UDP-N-AcMur_synth"/>
</dbReference>
<dbReference type="Pfam" id="PF01225">
    <property type="entry name" value="Mur_ligase"/>
    <property type="match status" value="1"/>
</dbReference>
<feature type="binding site" evidence="10">
    <location>
        <begin position="112"/>
        <end position="118"/>
    </location>
    <ligand>
        <name>ATP</name>
        <dbReference type="ChEBI" id="CHEBI:30616"/>
    </ligand>
</feature>
<keyword evidence="3 10" id="KW-0132">Cell division</keyword>
<feature type="domain" description="Mur ligase N-terminal catalytic" evidence="12">
    <location>
        <begin position="26"/>
        <end position="100"/>
    </location>
</feature>
<dbReference type="SUPFAM" id="SSF63418">
    <property type="entry name" value="MurE/MurF N-terminal domain"/>
    <property type="match status" value="1"/>
</dbReference>
<dbReference type="PANTHER" id="PTHR43024:SF1">
    <property type="entry name" value="UDP-N-ACETYLMURAMOYL-TRIPEPTIDE--D-ALANYL-D-ALANINE LIGASE"/>
    <property type="match status" value="1"/>
</dbReference>
<accession>A0A1V4H8N0</accession>
<evidence type="ECO:0000259" key="14">
    <source>
        <dbReference type="Pfam" id="PF08245"/>
    </source>
</evidence>
<evidence type="ECO:0000256" key="11">
    <source>
        <dbReference type="RuleBase" id="RU004136"/>
    </source>
</evidence>
<evidence type="ECO:0000256" key="7">
    <source>
        <dbReference type="ARBA" id="ARBA00022984"/>
    </source>
</evidence>
<dbReference type="OrthoDB" id="9801978at2"/>
<dbReference type="Gene3D" id="3.90.190.20">
    <property type="entry name" value="Mur ligase, C-terminal domain"/>
    <property type="match status" value="1"/>
</dbReference>
<dbReference type="GO" id="GO:0005524">
    <property type="term" value="F:ATP binding"/>
    <property type="evidence" value="ECO:0007669"/>
    <property type="project" value="UniProtKB-UniRule"/>
</dbReference>
<reference evidence="16" key="1">
    <citation type="submission" date="2016-07" db="EMBL/GenBank/DDBJ databases">
        <authorList>
            <person name="Florea S."/>
            <person name="Webb J.S."/>
            <person name="Jaromczyk J."/>
            <person name="Schardl C.L."/>
        </authorList>
    </citation>
    <scope>NUCLEOTIDE SEQUENCE [LARGE SCALE GENOMIC DNA]</scope>
    <source>
        <strain evidence="16">CY1</strain>
    </source>
</reference>
<dbReference type="PANTHER" id="PTHR43024">
    <property type="entry name" value="UDP-N-ACETYLMURAMOYL-TRIPEPTIDE--D-ALANYL-D-ALANINE LIGASE"/>
    <property type="match status" value="1"/>
</dbReference>
<evidence type="ECO:0000256" key="8">
    <source>
        <dbReference type="ARBA" id="ARBA00023306"/>
    </source>
</evidence>
<dbReference type="InterPro" id="IPR000713">
    <property type="entry name" value="Mur_ligase_N"/>
</dbReference>
<dbReference type="GO" id="GO:0047480">
    <property type="term" value="F:UDP-N-acetylmuramoyl-tripeptide-D-alanyl-D-alanine ligase activity"/>
    <property type="evidence" value="ECO:0007669"/>
    <property type="project" value="UniProtKB-UniRule"/>
</dbReference>
<keyword evidence="1 10" id="KW-0963">Cytoplasm</keyword>
<evidence type="ECO:0000313" key="15">
    <source>
        <dbReference type="EMBL" id="OPH47513.1"/>
    </source>
</evidence>
<sequence>MIQRTLEQIAVMLGSEVSEGAGTVQVTGVSTDTRSIQASSLFVPLIGENFDGHSYVQEAYAKGASAILWQDSHGAAPIGIPHIRVADTLTALQQLAKAYRKQLSVRIIGITGSNGKTTTKDLVAAVLGSTYEVHKTKGNLNNHIGLPLTLLQLEETTQFAVVEMGMSGRGEIELLSDLAEPEAAIITMIGESHLLQLGSRDEIARAKAEIASGMPRDGLLVYNGDEPLIEQALAERGLGSIEEQVAGLRRIRFGSGAGNDLFPTDIRMDADGAYFQINSPGYPELYVPLLGTHNVINALAAIAIGETFGVAPIAIAAGLRSLQMTSMRIEKQTAASGLTVLNDAYNASPASMRAAITLTEQLGGFGRKFLVLGDMLELGENEEQFHRGIGAMIDAERVDYVFTFGRLGRFIADEAEARFPQGHVRAFDEKDQLAAELAALAEKDDLVLVKGSRGMRLEQVVQALLA</sequence>
<comment type="subcellular location">
    <subcellularLocation>
        <location evidence="10 11">Cytoplasm</location>
    </subcellularLocation>
</comment>
<dbReference type="GO" id="GO:0008766">
    <property type="term" value="F:UDP-N-acetylmuramoylalanyl-D-glutamyl-2,6-diaminopimelate-D-alanyl-D-alanine ligase activity"/>
    <property type="evidence" value="ECO:0007669"/>
    <property type="project" value="RHEA"/>
</dbReference>
<dbReference type="InterPro" id="IPR051046">
    <property type="entry name" value="MurCDEF_CellWall_CoF430Synth"/>
</dbReference>
<evidence type="ECO:0000256" key="6">
    <source>
        <dbReference type="ARBA" id="ARBA00022960"/>
    </source>
</evidence>
<dbReference type="InterPro" id="IPR013221">
    <property type="entry name" value="Mur_ligase_cen"/>
</dbReference>
<keyword evidence="4 10" id="KW-0547">Nucleotide-binding</keyword>
<dbReference type="InterPro" id="IPR036615">
    <property type="entry name" value="Mur_ligase_C_dom_sf"/>
</dbReference>
<keyword evidence="6 10" id="KW-0133">Cell shape</keyword>
<dbReference type="Proteomes" id="UP000190626">
    <property type="component" value="Unassembled WGS sequence"/>
</dbReference>
<evidence type="ECO:0000259" key="13">
    <source>
        <dbReference type="Pfam" id="PF02875"/>
    </source>
</evidence>
<proteinExistence type="inferred from homology"/>
<dbReference type="Gene3D" id="3.40.1190.10">
    <property type="entry name" value="Mur-like, catalytic domain"/>
    <property type="match status" value="1"/>
</dbReference>
<dbReference type="GO" id="GO:0071555">
    <property type="term" value="P:cell wall organization"/>
    <property type="evidence" value="ECO:0007669"/>
    <property type="project" value="UniProtKB-KW"/>
</dbReference>
<dbReference type="STRING" id="1469647.BC351_09940"/>
<evidence type="ECO:0000256" key="9">
    <source>
        <dbReference type="ARBA" id="ARBA00023316"/>
    </source>
</evidence>
<dbReference type="NCBIfam" id="TIGR01143">
    <property type="entry name" value="murF"/>
    <property type="match status" value="1"/>
</dbReference>
<evidence type="ECO:0000256" key="3">
    <source>
        <dbReference type="ARBA" id="ARBA00022618"/>
    </source>
</evidence>
<keyword evidence="5 10" id="KW-0067">ATP-binding</keyword>